<dbReference type="Proteomes" id="UP001549139">
    <property type="component" value="Unassembled WGS sequence"/>
</dbReference>
<keyword evidence="4" id="KW-1185">Reference proteome</keyword>
<sequence length="149" mass="16792">MNFSSTLNLRVKLGGTVEENIEQLDDHFFNDKTFGTDLEGFLITDPGGEQEETWKIVSIIEDGKCVTARFDFDDQHVTFADVPIGPGISGSEEETAASLRAQGFEVIAQEFSLVLPEHFITIEPGFTLCYWDKNHWTREEFLEETVLPG</sequence>
<dbReference type="EMBL" id="JBEPNZ010000001">
    <property type="protein sequence ID" value="MET3944667.1"/>
    <property type="molecule type" value="Genomic_DNA"/>
</dbReference>
<evidence type="ECO:0000313" key="3">
    <source>
        <dbReference type="Proteomes" id="UP000554284"/>
    </source>
</evidence>
<dbReference type="Proteomes" id="UP000554284">
    <property type="component" value="Unassembled WGS sequence"/>
</dbReference>
<proteinExistence type="predicted"/>
<evidence type="ECO:0000313" key="4">
    <source>
        <dbReference type="Proteomes" id="UP001549139"/>
    </source>
</evidence>
<dbReference type="RefSeq" id="WP_168685942.1">
    <property type="nucleotide sequence ID" value="NZ_JAAXPF010000012.1"/>
</dbReference>
<comment type="caution">
    <text evidence="2">The sequence shown here is derived from an EMBL/GenBank/DDBJ whole genome shotgun (WGS) entry which is preliminary data.</text>
</comment>
<protein>
    <submittedName>
        <fullName evidence="2">Uncharacterized protein</fullName>
    </submittedName>
</protein>
<name>A0A7X6LSI9_9CORY</name>
<gene>
    <name evidence="2" type="ORF">HF989_09345</name>
    <name evidence="1" type="ORF">JOF50_001466</name>
</gene>
<reference evidence="2 3" key="1">
    <citation type="submission" date="2020-04" db="EMBL/GenBank/DDBJ databases">
        <title>MicrobeNet Type strains.</title>
        <authorList>
            <person name="Nicholson A.C."/>
        </authorList>
    </citation>
    <scope>NUCLEOTIDE SEQUENCE [LARGE SCALE GENOMIC DNA]</scope>
    <source>
        <strain evidence="2 3">ATCC 700355</strain>
    </source>
</reference>
<organism evidence="2 3">
    <name type="scientific">Corynebacterium mucifaciens</name>
    <dbReference type="NCBI Taxonomy" id="57171"/>
    <lineage>
        <taxon>Bacteria</taxon>
        <taxon>Bacillati</taxon>
        <taxon>Actinomycetota</taxon>
        <taxon>Actinomycetes</taxon>
        <taxon>Mycobacteriales</taxon>
        <taxon>Corynebacteriaceae</taxon>
        <taxon>Corynebacterium</taxon>
    </lineage>
</organism>
<accession>A0A7X6LSI9</accession>
<reference evidence="1 4" key="2">
    <citation type="submission" date="2024-06" db="EMBL/GenBank/DDBJ databases">
        <title>Sequencing the genomes of 1000 actinobacteria strains.</title>
        <authorList>
            <person name="Klenk H.-P."/>
        </authorList>
    </citation>
    <scope>NUCLEOTIDE SEQUENCE [LARGE SCALE GENOMIC DNA]</scope>
    <source>
        <strain evidence="1 4">DSM 44265</strain>
    </source>
</reference>
<dbReference type="AlphaFoldDB" id="A0A7X6LSI9"/>
<dbReference type="EMBL" id="JAAXPF010000012">
    <property type="protein sequence ID" value="NKY69561.1"/>
    <property type="molecule type" value="Genomic_DNA"/>
</dbReference>
<evidence type="ECO:0000313" key="1">
    <source>
        <dbReference type="EMBL" id="MET3944667.1"/>
    </source>
</evidence>
<evidence type="ECO:0000313" key="2">
    <source>
        <dbReference type="EMBL" id="NKY69561.1"/>
    </source>
</evidence>